<sequence length="98" mass="10559">MTQSIKFSNKFVANANAVELNLEGGLTQAGINARVYDNAVDTIICDDLMIVRENGQTTVSVMEGSILSGVLGGMVKNFFAAAPNTPRRKNHNAFEAIR</sequence>
<name>A0AAX4P4T8_9CHLO</name>
<dbReference type="Proteomes" id="UP001472866">
    <property type="component" value="Chromosome 04"/>
</dbReference>
<gene>
    <name evidence="1" type="ORF">HKI87_04g29550</name>
</gene>
<evidence type="ECO:0000313" key="1">
    <source>
        <dbReference type="EMBL" id="WZN61420.1"/>
    </source>
</evidence>
<reference evidence="1 2" key="1">
    <citation type="submission" date="2024-03" db="EMBL/GenBank/DDBJ databases">
        <title>Complete genome sequence of the green alga Chloropicon roscoffensis RCC1871.</title>
        <authorList>
            <person name="Lemieux C."/>
            <person name="Pombert J.-F."/>
            <person name="Otis C."/>
            <person name="Turmel M."/>
        </authorList>
    </citation>
    <scope>NUCLEOTIDE SEQUENCE [LARGE SCALE GENOMIC DNA]</scope>
    <source>
        <strain evidence="1 2">RCC1871</strain>
    </source>
</reference>
<organism evidence="1 2">
    <name type="scientific">Chloropicon roscoffensis</name>
    <dbReference type="NCBI Taxonomy" id="1461544"/>
    <lineage>
        <taxon>Eukaryota</taxon>
        <taxon>Viridiplantae</taxon>
        <taxon>Chlorophyta</taxon>
        <taxon>Chloropicophyceae</taxon>
        <taxon>Chloropicales</taxon>
        <taxon>Chloropicaceae</taxon>
        <taxon>Chloropicon</taxon>
    </lineage>
</organism>
<proteinExistence type="predicted"/>
<protein>
    <submittedName>
        <fullName evidence="1">Uncharacterized protein</fullName>
    </submittedName>
</protein>
<evidence type="ECO:0000313" key="2">
    <source>
        <dbReference type="Proteomes" id="UP001472866"/>
    </source>
</evidence>
<accession>A0AAX4P4T8</accession>
<dbReference type="EMBL" id="CP151504">
    <property type="protein sequence ID" value="WZN61420.1"/>
    <property type="molecule type" value="Genomic_DNA"/>
</dbReference>
<dbReference type="AlphaFoldDB" id="A0AAX4P4T8"/>
<keyword evidence="2" id="KW-1185">Reference proteome</keyword>